<dbReference type="Proteomes" id="UP001176961">
    <property type="component" value="Unassembled WGS sequence"/>
</dbReference>
<evidence type="ECO:0000313" key="3">
    <source>
        <dbReference type="Proteomes" id="UP001176961"/>
    </source>
</evidence>
<reference evidence="2" key="1">
    <citation type="submission" date="2023-07" db="EMBL/GenBank/DDBJ databases">
        <authorList>
            <consortium name="CYATHOMIX"/>
        </authorList>
    </citation>
    <scope>NUCLEOTIDE SEQUENCE</scope>
    <source>
        <strain evidence="2">N/A</strain>
    </source>
</reference>
<evidence type="ECO:0000256" key="1">
    <source>
        <dbReference type="SAM" id="Phobius"/>
    </source>
</evidence>
<keyword evidence="1" id="KW-0472">Membrane</keyword>
<evidence type="ECO:0000313" key="2">
    <source>
        <dbReference type="EMBL" id="CAJ0602212.1"/>
    </source>
</evidence>
<protein>
    <submittedName>
        <fullName evidence="2">Uncharacterized protein</fullName>
    </submittedName>
</protein>
<sequence>MSNITTEEIETPLIFYTIKWINPVLDYIRKNWIALFIAIVITTLVLALLDKIISPYLHEIYKRLLFYDSALGHLKDVLEMDYDVLWNQPDFCLAYLKFHEAYQTFLATARSNHAGKISKVSRYNKYAVIRMH</sequence>
<comment type="caution">
    <text evidence="2">The sequence shown here is derived from an EMBL/GenBank/DDBJ whole genome shotgun (WGS) entry which is preliminary data.</text>
</comment>
<proteinExistence type="predicted"/>
<keyword evidence="1" id="KW-0812">Transmembrane</keyword>
<feature type="transmembrane region" description="Helical" evidence="1">
    <location>
        <begin position="32"/>
        <end position="53"/>
    </location>
</feature>
<dbReference type="EMBL" id="CATQJL010000305">
    <property type="protein sequence ID" value="CAJ0602212.1"/>
    <property type="molecule type" value="Genomic_DNA"/>
</dbReference>
<gene>
    <name evidence="2" type="ORF">CYNAS_LOCUS14195</name>
</gene>
<keyword evidence="1" id="KW-1133">Transmembrane helix</keyword>
<organism evidence="2 3">
    <name type="scientific">Cylicocyclus nassatus</name>
    <name type="common">Nematode worm</name>
    <dbReference type="NCBI Taxonomy" id="53992"/>
    <lineage>
        <taxon>Eukaryota</taxon>
        <taxon>Metazoa</taxon>
        <taxon>Ecdysozoa</taxon>
        <taxon>Nematoda</taxon>
        <taxon>Chromadorea</taxon>
        <taxon>Rhabditida</taxon>
        <taxon>Rhabditina</taxon>
        <taxon>Rhabditomorpha</taxon>
        <taxon>Strongyloidea</taxon>
        <taxon>Strongylidae</taxon>
        <taxon>Cylicocyclus</taxon>
    </lineage>
</organism>
<accession>A0AA36MA49</accession>
<dbReference type="AlphaFoldDB" id="A0AA36MA49"/>
<name>A0AA36MA49_CYLNA</name>
<keyword evidence="3" id="KW-1185">Reference proteome</keyword>